<organism evidence="2 3">
    <name type="scientific">Cymbomonas tetramitiformis</name>
    <dbReference type="NCBI Taxonomy" id="36881"/>
    <lineage>
        <taxon>Eukaryota</taxon>
        <taxon>Viridiplantae</taxon>
        <taxon>Chlorophyta</taxon>
        <taxon>Pyramimonadophyceae</taxon>
        <taxon>Pyramimonadales</taxon>
        <taxon>Pyramimonadaceae</taxon>
        <taxon>Cymbomonas</taxon>
    </lineage>
</organism>
<gene>
    <name evidence="2" type="ORF">CYMTET_18077</name>
</gene>
<comment type="caution">
    <text evidence="2">The sequence shown here is derived from an EMBL/GenBank/DDBJ whole genome shotgun (WGS) entry which is preliminary data.</text>
</comment>
<dbReference type="AlphaFoldDB" id="A0AAE0G8T8"/>
<proteinExistence type="predicted"/>
<dbReference type="Proteomes" id="UP001190700">
    <property type="component" value="Unassembled WGS sequence"/>
</dbReference>
<evidence type="ECO:0000313" key="2">
    <source>
        <dbReference type="EMBL" id="KAK3273697.1"/>
    </source>
</evidence>
<keyword evidence="3" id="KW-1185">Reference proteome</keyword>
<dbReference type="EMBL" id="LGRX02008319">
    <property type="protein sequence ID" value="KAK3273697.1"/>
    <property type="molecule type" value="Genomic_DNA"/>
</dbReference>
<evidence type="ECO:0000313" key="3">
    <source>
        <dbReference type="Proteomes" id="UP001190700"/>
    </source>
</evidence>
<feature type="region of interest" description="Disordered" evidence="1">
    <location>
        <begin position="22"/>
        <end position="50"/>
    </location>
</feature>
<sequence length="134" mass="14065">MPTRDKRKLLKESDLEAAIRLQDAVRNSSTPQTPPVLRPPDPRSDDDDAVKAERQHYLDQCKLVKDVFQDAADCGPDAFAAAIGVHGAPAVLTAGGAAAELDMSAYGFSVPAENGAGYGTLAARLDDLVSATSV</sequence>
<name>A0AAE0G8T8_9CHLO</name>
<evidence type="ECO:0000256" key="1">
    <source>
        <dbReference type="SAM" id="MobiDB-lite"/>
    </source>
</evidence>
<accession>A0AAE0G8T8</accession>
<reference evidence="2 3" key="1">
    <citation type="journal article" date="2015" name="Genome Biol. Evol.">
        <title>Comparative Genomics of a Bacterivorous Green Alga Reveals Evolutionary Causalities and Consequences of Phago-Mixotrophic Mode of Nutrition.</title>
        <authorList>
            <person name="Burns J.A."/>
            <person name="Paasch A."/>
            <person name="Narechania A."/>
            <person name="Kim E."/>
        </authorList>
    </citation>
    <scope>NUCLEOTIDE SEQUENCE [LARGE SCALE GENOMIC DNA]</scope>
    <source>
        <strain evidence="2 3">PLY_AMNH</strain>
    </source>
</reference>
<protein>
    <submittedName>
        <fullName evidence="2">Uncharacterized protein</fullName>
    </submittedName>
</protein>